<organism evidence="1 2">
    <name type="scientific">Ambispora leptoticha</name>
    <dbReference type="NCBI Taxonomy" id="144679"/>
    <lineage>
        <taxon>Eukaryota</taxon>
        <taxon>Fungi</taxon>
        <taxon>Fungi incertae sedis</taxon>
        <taxon>Mucoromycota</taxon>
        <taxon>Glomeromycotina</taxon>
        <taxon>Glomeromycetes</taxon>
        <taxon>Archaeosporales</taxon>
        <taxon>Ambisporaceae</taxon>
        <taxon>Ambispora</taxon>
    </lineage>
</organism>
<sequence length="188" mass="21196">MVTFSAVYPNKTTTERNKVKNLTSSQKETNKRSGFVGLNTTDELALAGISYNSYCCMHTRAVKSKIPADYLPMTTASTRQTRSRRDQDALSFLSNISLGTKTSSNTTTTNASTFELTHRRNDNTHSGKENKIDNAKDQLYRLICPASLISLKTFPHLFQGLKKNHLARSTIEEVIENKKCNYFLFDIL</sequence>
<dbReference type="AlphaFoldDB" id="A0A9N9BNQ5"/>
<reference evidence="1" key="1">
    <citation type="submission" date="2021-06" db="EMBL/GenBank/DDBJ databases">
        <authorList>
            <person name="Kallberg Y."/>
            <person name="Tangrot J."/>
            <person name="Rosling A."/>
        </authorList>
    </citation>
    <scope>NUCLEOTIDE SEQUENCE</scope>
    <source>
        <strain evidence="1">FL130A</strain>
    </source>
</reference>
<keyword evidence="2" id="KW-1185">Reference proteome</keyword>
<dbReference type="EMBL" id="CAJVPS010002505">
    <property type="protein sequence ID" value="CAG8569993.1"/>
    <property type="molecule type" value="Genomic_DNA"/>
</dbReference>
<evidence type="ECO:0000313" key="1">
    <source>
        <dbReference type="EMBL" id="CAG8569993.1"/>
    </source>
</evidence>
<gene>
    <name evidence="1" type="ORF">ALEPTO_LOCUS6765</name>
</gene>
<evidence type="ECO:0000313" key="2">
    <source>
        <dbReference type="Proteomes" id="UP000789508"/>
    </source>
</evidence>
<dbReference type="Proteomes" id="UP000789508">
    <property type="component" value="Unassembled WGS sequence"/>
</dbReference>
<accession>A0A9N9BNQ5</accession>
<proteinExistence type="predicted"/>
<name>A0A9N9BNQ5_9GLOM</name>
<protein>
    <submittedName>
        <fullName evidence="1">13544_t:CDS:1</fullName>
    </submittedName>
</protein>
<comment type="caution">
    <text evidence="1">The sequence shown here is derived from an EMBL/GenBank/DDBJ whole genome shotgun (WGS) entry which is preliminary data.</text>
</comment>